<reference evidence="4" key="1">
    <citation type="journal article" date="2023" name="G3 (Bethesda)">
        <title>A reference genome for the long-term kleptoplast-retaining sea slug Elysia crispata morphotype clarki.</title>
        <authorList>
            <person name="Eastman K.E."/>
            <person name="Pendleton A.L."/>
            <person name="Shaikh M.A."/>
            <person name="Suttiyut T."/>
            <person name="Ogas R."/>
            <person name="Tomko P."/>
            <person name="Gavelis G."/>
            <person name="Widhalm J.R."/>
            <person name="Wisecaver J.H."/>
        </authorList>
    </citation>
    <scope>NUCLEOTIDE SEQUENCE</scope>
    <source>
        <strain evidence="4">ECLA1</strain>
    </source>
</reference>
<feature type="region of interest" description="Disordered" evidence="1">
    <location>
        <begin position="550"/>
        <end position="602"/>
    </location>
</feature>
<protein>
    <recommendedName>
        <fullName evidence="6">Hermansky-Pudlak syndrome 1</fullName>
    </recommendedName>
</protein>
<feature type="compositionally biased region" description="Basic and acidic residues" evidence="1">
    <location>
        <begin position="427"/>
        <end position="436"/>
    </location>
</feature>
<feature type="compositionally biased region" description="Basic and acidic residues" evidence="1">
    <location>
        <begin position="447"/>
        <end position="460"/>
    </location>
</feature>
<evidence type="ECO:0000256" key="1">
    <source>
        <dbReference type="SAM" id="MobiDB-lite"/>
    </source>
</evidence>
<dbReference type="Proteomes" id="UP001283361">
    <property type="component" value="Unassembled WGS sequence"/>
</dbReference>
<name>A0AAE1ARD1_9GAST</name>
<comment type="caution">
    <text evidence="4">The sequence shown here is derived from an EMBL/GenBank/DDBJ whole genome shotgun (WGS) entry which is preliminary data.</text>
</comment>
<feature type="region of interest" description="Disordered" evidence="1">
    <location>
        <begin position="262"/>
        <end position="332"/>
    </location>
</feature>
<dbReference type="PANTHER" id="PTHR12761">
    <property type="entry name" value="HERMANSKY-PUDLAK SYNDROME PROTEIN 1"/>
    <property type="match status" value="1"/>
</dbReference>
<proteinExistence type="predicted"/>
<dbReference type="Pfam" id="PF19038">
    <property type="entry name" value="Fuz_longin_3"/>
    <property type="match status" value="1"/>
</dbReference>
<dbReference type="Pfam" id="PF19036">
    <property type="entry name" value="Fuz_longin_1"/>
    <property type="match status" value="1"/>
</dbReference>
<dbReference type="EMBL" id="JAWDGP010001473">
    <property type="protein sequence ID" value="KAK3791337.1"/>
    <property type="molecule type" value="Genomic_DNA"/>
</dbReference>
<feature type="region of interest" description="Disordered" evidence="1">
    <location>
        <begin position="363"/>
        <end position="394"/>
    </location>
</feature>
<feature type="compositionally biased region" description="Polar residues" evidence="1">
    <location>
        <begin position="301"/>
        <end position="315"/>
    </location>
</feature>
<dbReference type="GO" id="GO:0016192">
    <property type="term" value="P:vesicle-mediated transport"/>
    <property type="evidence" value="ECO:0007669"/>
    <property type="project" value="InterPro"/>
</dbReference>
<evidence type="ECO:0000259" key="2">
    <source>
        <dbReference type="Pfam" id="PF19036"/>
    </source>
</evidence>
<feature type="region of interest" description="Disordered" evidence="1">
    <location>
        <begin position="427"/>
        <end position="466"/>
    </location>
</feature>
<evidence type="ECO:0000259" key="3">
    <source>
        <dbReference type="Pfam" id="PF19038"/>
    </source>
</evidence>
<evidence type="ECO:0008006" key="6">
    <source>
        <dbReference type="Google" id="ProtNLM"/>
    </source>
</evidence>
<dbReference type="GO" id="GO:0005085">
    <property type="term" value="F:guanyl-nucleotide exchange factor activity"/>
    <property type="evidence" value="ECO:0007669"/>
    <property type="project" value="TreeGrafter"/>
</dbReference>
<keyword evidence="5" id="KW-1185">Reference proteome</keyword>
<feature type="domain" description="FUZ/MON1/HPS1 first Longin" evidence="2">
    <location>
        <begin position="2"/>
        <end position="148"/>
    </location>
</feature>
<feature type="compositionally biased region" description="Low complexity" evidence="1">
    <location>
        <begin position="583"/>
        <end position="602"/>
    </location>
</feature>
<dbReference type="InterPro" id="IPR026053">
    <property type="entry name" value="HPS1"/>
</dbReference>
<dbReference type="InterPro" id="IPR043970">
    <property type="entry name" value="FUZ/MON1/HPS1_longin_3"/>
</dbReference>
<evidence type="ECO:0000313" key="5">
    <source>
        <dbReference type="Proteomes" id="UP001283361"/>
    </source>
</evidence>
<gene>
    <name evidence="4" type="ORF">RRG08_012521</name>
</gene>
<dbReference type="GO" id="GO:0031085">
    <property type="term" value="C:BLOC-3 complex"/>
    <property type="evidence" value="ECO:0007669"/>
    <property type="project" value="TreeGrafter"/>
</dbReference>
<dbReference type="InterPro" id="IPR043972">
    <property type="entry name" value="FUZ/MON1/HPS1_longin_1"/>
</dbReference>
<evidence type="ECO:0000313" key="4">
    <source>
        <dbReference type="EMBL" id="KAK3791337.1"/>
    </source>
</evidence>
<feature type="compositionally biased region" description="Basic and acidic residues" evidence="1">
    <location>
        <begin position="316"/>
        <end position="325"/>
    </location>
</feature>
<accession>A0AAE1ARD1</accession>
<dbReference type="PANTHER" id="PTHR12761:SF1">
    <property type="entry name" value="BLOC-3 COMPLEX MEMBER HPS1"/>
    <property type="match status" value="1"/>
</dbReference>
<feature type="domain" description="FUZ/MON1/HPS1 third Longin" evidence="3">
    <location>
        <begin position="818"/>
        <end position="968"/>
    </location>
</feature>
<feature type="compositionally biased region" description="Polar residues" evidence="1">
    <location>
        <begin position="563"/>
        <end position="582"/>
    </location>
</feature>
<organism evidence="4 5">
    <name type="scientific">Elysia crispata</name>
    <name type="common">lettuce slug</name>
    <dbReference type="NCBI Taxonomy" id="231223"/>
    <lineage>
        <taxon>Eukaryota</taxon>
        <taxon>Metazoa</taxon>
        <taxon>Spiralia</taxon>
        <taxon>Lophotrochozoa</taxon>
        <taxon>Mollusca</taxon>
        <taxon>Gastropoda</taxon>
        <taxon>Heterobranchia</taxon>
        <taxon>Euthyneura</taxon>
        <taxon>Panpulmonata</taxon>
        <taxon>Sacoglossa</taxon>
        <taxon>Placobranchoidea</taxon>
        <taxon>Plakobranchidae</taxon>
        <taxon>Elysia</taxon>
    </lineage>
</organism>
<dbReference type="AlphaFoldDB" id="A0AAE1ARD1"/>
<sequence length="980" mass="110410">MKCFLVVNQLNDPCFIDHDESFASYIICRAKEKGLIESDVTTTEIDPNLVMQLFSPLVLSQWLLVDQTKEPCSSVTCQNGFCFVFSHVDDLLFICINGDGMESETFLHKKIQVFMTLMRFMFGPVNDLMSQSHAYTKRARWDFLRQLMHNWAEMAESEQSFLVEAVERMHVNQIMNEKCVEILKKSIKHMQTARESTTQHAILLAKSKLLALYSNRNANELLTKDLLSLMILSKTLHPSTDTLEDLFSKNYTGLRASSAPINENADWGDEEYHSAPNTPKGISPTLSSMPEADAVKEAMSQGLTDSLSAQSNSETETIRNSKSSDVDNQIQSDGQENVPSLIQMYKQKYPDSSFDILLTDSQQNQETKTDLSNDLGETSSENEVVRSPEQSINPSLNVAQDSSLENENNPHTVLKALEEVNSEIHSKLKSSGEKTEISFTRSPVLDHQTEKEIGKLKDNSSDQGKSQCLLDNQAESLDPKSSAYPSDISNSISVDVLNGSPNLNLLSTCGEASRSSSVLSDVSTGYPMLSRQFDENSVFKSFPTSPVSDLSSLSSALPHKEAPNNTRLPPVSGSTLTKSISASVPQSVRSTTVSTTESSTQTYESVSTMVSSRSSSDIYVPQTVFLETSTCLYSPYSVDIMQVLPGLTLVLLSEVPHRVLADTLYQVIHNIQDLLYGRRIKLPRSRSLNVYDIISSLLSKLHNSLKRFKGRIRILIVDINARWEKENLKQKLLDYLEKDARAPIPPDLESAMAELYKKLKELFSHMFLTPVLYASHVYEAISQLKAVINAELMDYHGYLNVKVQRNITMTSYIDDFPGLVHFIFVDRHFHQMTAPSFNITLKEGESMDATSYLKKKIWTMHEYMMKKLMDGYSTVLIKDGDFYFSYFLWFEDYTGNPLPVQESLKPVQKHGNPGTLSGSFYMDLLQHCFPHAIKGSVHCFEMFLMHLGMVHPQFISSQCKRLAHKMWEMSGEAYTNVSLF</sequence>